<dbReference type="GO" id="GO:0000105">
    <property type="term" value="P:L-histidine biosynthetic process"/>
    <property type="evidence" value="ECO:0007669"/>
    <property type="project" value="UniProtKB-UniRule"/>
</dbReference>
<evidence type="ECO:0000256" key="11">
    <source>
        <dbReference type="ARBA" id="ARBA00022741"/>
    </source>
</evidence>
<evidence type="ECO:0000256" key="8">
    <source>
        <dbReference type="ARBA" id="ARBA00022676"/>
    </source>
</evidence>
<keyword evidence="8 16" id="KW-0328">Glycosyltransferase</keyword>
<evidence type="ECO:0000256" key="2">
    <source>
        <dbReference type="ARBA" id="ARBA00004496"/>
    </source>
</evidence>
<keyword evidence="11 16" id="KW-0547">Nucleotide-binding</keyword>
<keyword evidence="12 16" id="KW-0067">ATP-binding</keyword>
<reference evidence="19 20" key="1">
    <citation type="journal article" date="2018" name="Sci. Adv.">
        <title>Multi-heme cytochromes provide a pathway for survival in energy-limited environments.</title>
        <authorList>
            <person name="Deng X."/>
            <person name="Dohmae N."/>
            <person name="Nealson K.H."/>
            <person name="Hashimoto K."/>
            <person name="Okamoto A."/>
        </authorList>
    </citation>
    <scope>NUCLEOTIDE SEQUENCE [LARGE SCALE GENOMIC DNA]</scope>
    <source>
        <strain evidence="19 20">IS5</strain>
    </source>
</reference>
<comment type="subcellular location">
    <subcellularLocation>
        <location evidence="2 16">Cytoplasm</location>
    </subcellularLocation>
</comment>
<dbReference type="OrthoDB" id="9801867at2"/>
<dbReference type="InterPro" id="IPR020621">
    <property type="entry name" value="ATP-PRT_HisG_long"/>
</dbReference>
<evidence type="ECO:0000259" key="18">
    <source>
        <dbReference type="Pfam" id="PF08029"/>
    </source>
</evidence>
<dbReference type="Gene3D" id="3.30.70.120">
    <property type="match status" value="1"/>
</dbReference>
<dbReference type="Proteomes" id="UP000269883">
    <property type="component" value="Chromosome"/>
</dbReference>
<evidence type="ECO:0000256" key="1">
    <source>
        <dbReference type="ARBA" id="ARBA00000915"/>
    </source>
</evidence>
<evidence type="ECO:0000259" key="17">
    <source>
        <dbReference type="Pfam" id="PF01634"/>
    </source>
</evidence>
<keyword evidence="6 16" id="KW-0963">Cytoplasm</keyword>
<feature type="domain" description="ATP phosphoribosyltransferase catalytic" evidence="17">
    <location>
        <begin position="55"/>
        <end position="215"/>
    </location>
</feature>
<dbReference type="GO" id="GO:0003879">
    <property type="term" value="F:ATP phosphoribosyltransferase activity"/>
    <property type="evidence" value="ECO:0007669"/>
    <property type="project" value="UniProtKB-UniRule"/>
</dbReference>
<comment type="catalytic activity">
    <reaction evidence="1 16">
        <text>1-(5-phospho-beta-D-ribosyl)-ATP + diphosphate = 5-phospho-alpha-D-ribose 1-diphosphate + ATP</text>
        <dbReference type="Rhea" id="RHEA:18473"/>
        <dbReference type="ChEBI" id="CHEBI:30616"/>
        <dbReference type="ChEBI" id="CHEBI:33019"/>
        <dbReference type="ChEBI" id="CHEBI:58017"/>
        <dbReference type="ChEBI" id="CHEBI:73183"/>
        <dbReference type="EC" id="2.4.2.17"/>
    </reaction>
</comment>
<dbReference type="KEGG" id="dfl:DFE_2779"/>
<dbReference type="HAMAP" id="MF_00079">
    <property type="entry name" value="HisG_Long"/>
    <property type="match status" value="1"/>
</dbReference>
<dbReference type="CDD" id="cd13593">
    <property type="entry name" value="PBP2_HisGL3"/>
    <property type="match status" value="1"/>
</dbReference>
<dbReference type="InterPro" id="IPR013820">
    <property type="entry name" value="ATP_PRibTrfase_cat"/>
</dbReference>
<dbReference type="InterPro" id="IPR011322">
    <property type="entry name" value="N-reg_PII-like_a/b"/>
</dbReference>
<evidence type="ECO:0000256" key="13">
    <source>
        <dbReference type="ARBA" id="ARBA00022842"/>
    </source>
</evidence>
<comment type="cofactor">
    <cofactor evidence="16">
        <name>Mg(2+)</name>
        <dbReference type="ChEBI" id="CHEBI:18420"/>
    </cofactor>
</comment>
<evidence type="ECO:0000256" key="12">
    <source>
        <dbReference type="ARBA" id="ARBA00022840"/>
    </source>
</evidence>
<dbReference type="NCBIfam" id="TIGR03455">
    <property type="entry name" value="HisG_C-term"/>
    <property type="match status" value="1"/>
</dbReference>
<keyword evidence="14 16" id="KW-0368">Histidine biosynthesis</keyword>
<dbReference type="GO" id="GO:0005737">
    <property type="term" value="C:cytoplasm"/>
    <property type="evidence" value="ECO:0007669"/>
    <property type="project" value="UniProtKB-SubCell"/>
</dbReference>
<evidence type="ECO:0000256" key="16">
    <source>
        <dbReference type="HAMAP-Rule" id="MF_00079"/>
    </source>
</evidence>
<keyword evidence="20" id="KW-1185">Reference proteome</keyword>
<dbReference type="InterPro" id="IPR013115">
    <property type="entry name" value="HisG_C"/>
</dbReference>
<dbReference type="EMBL" id="AP017378">
    <property type="protein sequence ID" value="BBD09505.1"/>
    <property type="molecule type" value="Genomic_DNA"/>
</dbReference>
<dbReference type="Pfam" id="PF01634">
    <property type="entry name" value="HisG"/>
    <property type="match status" value="1"/>
</dbReference>
<dbReference type="SUPFAM" id="SSF54913">
    <property type="entry name" value="GlnB-like"/>
    <property type="match status" value="1"/>
</dbReference>
<organism evidence="19 20">
    <name type="scientific">Desulfovibrio ferrophilus</name>
    <dbReference type="NCBI Taxonomy" id="241368"/>
    <lineage>
        <taxon>Bacteria</taxon>
        <taxon>Pseudomonadati</taxon>
        <taxon>Thermodesulfobacteriota</taxon>
        <taxon>Desulfovibrionia</taxon>
        <taxon>Desulfovibrionales</taxon>
        <taxon>Desulfovibrionaceae</taxon>
        <taxon>Desulfovibrio</taxon>
    </lineage>
</organism>
<evidence type="ECO:0000256" key="15">
    <source>
        <dbReference type="ARBA" id="ARBA00024861"/>
    </source>
</evidence>
<dbReference type="InterPro" id="IPR001348">
    <property type="entry name" value="ATP_PRibTrfase_HisG"/>
</dbReference>
<dbReference type="GO" id="GO:0005524">
    <property type="term" value="F:ATP binding"/>
    <property type="evidence" value="ECO:0007669"/>
    <property type="project" value="UniProtKB-KW"/>
</dbReference>
<evidence type="ECO:0000256" key="4">
    <source>
        <dbReference type="ARBA" id="ARBA00007955"/>
    </source>
</evidence>
<dbReference type="FunFam" id="3.40.190.10:FF:000258">
    <property type="entry name" value="ATP phosphoribosyltransferase"/>
    <property type="match status" value="1"/>
</dbReference>
<evidence type="ECO:0000256" key="9">
    <source>
        <dbReference type="ARBA" id="ARBA00022679"/>
    </source>
</evidence>
<dbReference type="InterPro" id="IPR015867">
    <property type="entry name" value="N-reg_PII/ATP_PRibTrfase_C"/>
</dbReference>
<comment type="activity regulation">
    <text evidence="16">Feedback inhibited by histidine.</text>
</comment>
<keyword evidence="9 16" id="KW-0808">Transferase</keyword>
<dbReference type="GO" id="GO:0000287">
    <property type="term" value="F:magnesium ion binding"/>
    <property type="evidence" value="ECO:0007669"/>
    <property type="project" value="UniProtKB-UniRule"/>
</dbReference>
<dbReference type="PANTHER" id="PTHR21403:SF10">
    <property type="entry name" value="ATP PHOSPHORIBOSYLTRANSFERASE"/>
    <property type="match status" value="1"/>
</dbReference>
<comment type="similarity">
    <text evidence="4 16">Belongs to the ATP phosphoribosyltransferase family. Long subfamily.</text>
</comment>
<keyword evidence="10 16" id="KW-0479">Metal-binding</keyword>
<proteinExistence type="inferred from homology"/>
<keyword evidence="13 16" id="KW-0460">Magnesium</keyword>
<dbReference type="RefSeq" id="WP_126380506.1">
    <property type="nucleotide sequence ID" value="NZ_AP017378.1"/>
</dbReference>
<dbReference type="AlphaFoldDB" id="A0A2Z6B1Z9"/>
<comment type="function">
    <text evidence="15 16">Catalyzes the condensation of ATP and 5-phosphoribose 1-diphosphate to form N'-(5'-phosphoribosyl)-ATP (PR-ATP). Has a crucial role in the pathway because the rate of histidine biosynthesis seems to be controlled primarily by regulation of HisG enzymatic activity.</text>
</comment>
<dbReference type="Pfam" id="PF08029">
    <property type="entry name" value="HisG_C"/>
    <property type="match status" value="1"/>
</dbReference>
<dbReference type="PANTHER" id="PTHR21403">
    <property type="entry name" value="ATP PHOSPHORIBOSYLTRANSFERASE ATP-PRTASE"/>
    <property type="match status" value="1"/>
</dbReference>
<comment type="pathway">
    <text evidence="3 16">Amino-acid biosynthesis; L-histidine biosynthesis; L-histidine from 5-phospho-alpha-D-ribose 1-diphosphate: step 1/9.</text>
</comment>
<evidence type="ECO:0000313" key="19">
    <source>
        <dbReference type="EMBL" id="BBD09505.1"/>
    </source>
</evidence>
<keyword evidence="7 16" id="KW-0028">Amino-acid biosynthesis</keyword>
<evidence type="ECO:0000256" key="5">
    <source>
        <dbReference type="ARBA" id="ARBA00011946"/>
    </source>
</evidence>
<evidence type="ECO:0000256" key="6">
    <source>
        <dbReference type="ARBA" id="ARBA00022490"/>
    </source>
</evidence>
<protein>
    <recommendedName>
        <fullName evidence="5 16">ATP phosphoribosyltransferase</fullName>
        <shortName evidence="16">ATP-PRT</shortName>
        <shortName evidence="16">ATP-PRTase</shortName>
        <ecNumber evidence="5 16">2.4.2.17</ecNumber>
    </recommendedName>
</protein>
<evidence type="ECO:0000313" key="20">
    <source>
        <dbReference type="Proteomes" id="UP000269883"/>
    </source>
</evidence>
<name>A0A2Z6B1Z9_9BACT</name>
<feature type="domain" description="Histidine biosynthesis HisG C-terminal" evidence="18">
    <location>
        <begin position="221"/>
        <end position="293"/>
    </location>
</feature>
<dbReference type="Gene3D" id="3.40.190.10">
    <property type="entry name" value="Periplasmic binding protein-like II"/>
    <property type="match status" value="2"/>
</dbReference>
<evidence type="ECO:0000256" key="14">
    <source>
        <dbReference type="ARBA" id="ARBA00023102"/>
    </source>
</evidence>
<accession>A0A2Z6B1Z9</accession>
<gene>
    <name evidence="16 19" type="primary">hisG</name>
    <name evidence="19" type="ORF">DFE_2779</name>
</gene>
<evidence type="ECO:0000256" key="7">
    <source>
        <dbReference type="ARBA" id="ARBA00022605"/>
    </source>
</evidence>
<dbReference type="NCBIfam" id="TIGR00070">
    <property type="entry name" value="hisG"/>
    <property type="match status" value="1"/>
</dbReference>
<dbReference type="SUPFAM" id="SSF53850">
    <property type="entry name" value="Periplasmic binding protein-like II"/>
    <property type="match status" value="1"/>
</dbReference>
<sequence>MSDTNEPILKFGIPKGSLQDATIALLEKAGWKIRQYHRNYFPDVNDKELKISMCRAQEMSRYVSDGTLDLGLTGKDWIQENESDVHVVSDLIYSKVSNRTASWVLAVAGDSPYQRPEDLAGKKISTELVGCTKRYFENAGIPVEVEYSWGATEAKVVEGLCDGIVEVTETGTTIKAHGLRIIAELMQTNTRMIANKEAMADPWKKKKIDQINMLLTGALDAESLVGLKMNVPGDKMDDIMDELPSANSPTIAHLHNSDWLSVEIVVAQSIVRDLIPKLHAKGAQAIIEFTLNKVI</sequence>
<evidence type="ECO:0000256" key="10">
    <source>
        <dbReference type="ARBA" id="ARBA00022723"/>
    </source>
</evidence>
<dbReference type="UniPathway" id="UPA00031">
    <property type="reaction ID" value="UER00006"/>
</dbReference>
<evidence type="ECO:0000256" key="3">
    <source>
        <dbReference type="ARBA" id="ARBA00004667"/>
    </source>
</evidence>
<dbReference type="EC" id="2.4.2.17" evidence="5 16"/>